<dbReference type="STRING" id="1630136.AS592_02980"/>
<name>A0A151CDW8_9BACT</name>
<protein>
    <recommendedName>
        <fullName evidence="3">DUF86 domain-containing protein</fullName>
    </recommendedName>
</protein>
<evidence type="ECO:0008006" key="3">
    <source>
        <dbReference type="Google" id="ProtNLM"/>
    </source>
</evidence>
<proteinExistence type="predicted"/>
<dbReference type="Gene3D" id="1.20.120.330">
    <property type="entry name" value="Nucleotidyltransferases domain 2"/>
    <property type="match status" value="1"/>
</dbReference>
<evidence type="ECO:0000313" key="2">
    <source>
        <dbReference type="Proteomes" id="UP000075359"/>
    </source>
</evidence>
<evidence type="ECO:0000313" key="1">
    <source>
        <dbReference type="EMBL" id="KYJ85717.1"/>
    </source>
</evidence>
<dbReference type="EMBL" id="LNKT01000067">
    <property type="protein sequence ID" value="KYJ85717.1"/>
    <property type="molecule type" value="Genomic_DNA"/>
</dbReference>
<accession>A0A151CDW8</accession>
<comment type="caution">
    <text evidence="1">The sequence shown here is derived from an EMBL/GenBank/DDBJ whole genome shotgun (WGS) entry which is preliminary data.</text>
</comment>
<sequence>MSIENLLANNVLLEKQLFWLKHSFEETSNIGLKPHYEISEFDSYENLCSRFSRMIDFLVRKMFRSIDAVEFENQGTLIDTVNNAHKRGLFTDIETIREIKDLRNDIAHEYIDDNLQDLFEDVMRLTPLLITMAEVTLQYVKRYQTK</sequence>
<dbReference type="SUPFAM" id="SSF81593">
    <property type="entry name" value="Nucleotidyltransferase substrate binding subunit/domain"/>
    <property type="match status" value="1"/>
</dbReference>
<gene>
    <name evidence="1" type="ORF">AS592_02980</name>
</gene>
<organism evidence="1 2">
    <name type="scientific">Sulfurovum riftiae</name>
    <dbReference type="NCBI Taxonomy" id="1630136"/>
    <lineage>
        <taxon>Bacteria</taxon>
        <taxon>Pseudomonadati</taxon>
        <taxon>Campylobacterota</taxon>
        <taxon>Epsilonproteobacteria</taxon>
        <taxon>Campylobacterales</taxon>
        <taxon>Sulfurovaceae</taxon>
        <taxon>Sulfurovum</taxon>
    </lineage>
</organism>
<dbReference type="AlphaFoldDB" id="A0A151CDW8"/>
<dbReference type="Proteomes" id="UP000075359">
    <property type="component" value="Unassembled WGS sequence"/>
</dbReference>
<keyword evidence="2" id="KW-1185">Reference proteome</keyword>
<dbReference type="RefSeq" id="WP_188093244.1">
    <property type="nucleotide sequence ID" value="NZ_LNKT01000067.1"/>
</dbReference>
<reference evidence="1 2" key="1">
    <citation type="submission" date="2015-11" db="EMBL/GenBank/DDBJ databases">
        <title>Draft genome of Sulfurovum riftiae 1812E, a member of the Epsilonproteobacteria isolated from the tube of the deep-sea hydrothermal vent tubewom Riftia pachyptila.</title>
        <authorList>
            <person name="Vetriani C."/>
            <person name="Giovannelli D."/>
        </authorList>
    </citation>
    <scope>NUCLEOTIDE SEQUENCE [LARGE SCALE GENOMIC DNA]</scope>
    <source>
        <strain evidence="1 2">1812E</strain>
    </source>
</reference>